<dbReference type="GO" id="GO:0045493">
    <property type="term" value="P:xylan catabolic process"/>
    <property type="evidence" value="ECO:0007669"/>
    <property type="project" value="UniProtKB-KW"/>
</dbReference>
<dbReference type="SUPFAM" id="SSF75005">
    <property type="entry name" value="Arabinanase/levansucrase/invertase"/>
    <property type="match status" value="2"/>
</dbReference>
<evidence type="ECO:0000313" key="10">
    <source>
        <dbReference type="Proteomes" id="UP000252733"/>
    </source>
</evidence>
<protein>
    <submittedName>
        <fullName evidence="9">Glycosyl hydrolase family 43</fullName>
    </submittedName>
</protein>
<dbReference type="InterPro" id="IPR023296">
    <property type="entry name" value="Glyco_hydro_beta-prop_sf"/>
</dbReference>
<dbReference type="RefSeq" id="WP_106153366.1">
    <property type="nucleotide sequence ID" value="NZ_PVTS01000009.1"/>
</dbReference>
<dbReference type="Pfam" id="PF04616">
    <property type="entry name" value="Glyco_hydro_43"/>
    <property type="match status" value="2"/>
</dbReference>
<dbReference type="AlphaFoldDB" id="A0A2T0XIU7"/>
<dbReference type="Proteomes" id="UP000252733">
    <property type="component" value="Unassembled WGS sequence"/>
</dbReference>
<feature type="chain" id="PRO_5030056656" evidence="8">
    <location>
        <begin position="27"/>
        <end position="719"/>
    </location>
</feature>
<keyword evidence="2" id="KW-0624">Polysaccharide degradation</keyword>
<feature type="active site" description="Proton acceptor" evidence="6">
    <location>
        <position position="428"/>
    </location>
</feature>
<keyword evidence="2" id="KW-0858">Xylan degradation</keyword>
<feature type="signal peptide" evidence="8">
    <location>
        <begin position="1"/>
        <end position="26"/>
    </location>
</feature>
<comment type="caution">
    <text evidence="9">The sequence shown here is derived from an EMBL/GenBank/DDBJ whole genome shotgun (WGS) entry which is preliminary data.</text>
</comment>
<evidence type="ECO:0000256" key="7">
    <source>
        <dbReference type="PIRSR" id="PIRSR606710-2"/>
    </source>
</evidence>
<evidence type="ECO:0000256" key="2">
    <source>
        <dbReference type="ARBA" id="ARBA00022651"/>
    </source>
</evidence>
<dbReference type="GO" id="GO:0004553">
    <property type="term" value="F:hydrolase activity, hydrolyzing O-glycosyl compounds"/>
    <property type="evidence" value="ECO:0007669"/>
    <property type="project" value="InterPro"/>
</dbReference>
<evidence type="ECO:0000256" key="5">
    <source>
        <dbReference type="ARBA" id="ARBA00023295"/>
    </source>
</evidence>
<organism evidence="9 10">
    <name type="scientific">Marinilabilia salmonicolor</name>
    <dbReference type="NCBI Taxonomy" id="989"/>
    <lineage>
        <taxon>Bacteria</taxon>
        <taxon>Pseudomonadati</taxon>
        <taxon>Bacteroidota</taxon>
        <taxon>Bacteroidia</taxon>
        <taxon>Marinilabiliales</taxon>
        <taxon>Marinilabiliaceae</taxon>
        <taxon>Marinilabilia</taxon>
    </lineage>
</organism>
<evidence type="ECO:0000256" key="3">
    <source>
        <dbReference type="ARBA" id="ARBA00022801"/>
    </source>
</evidence>
<keyword evidence="10" id="KW-1185">Reference proteome</keyword>
<dbReference type="CDD" id="cd08983">
    <property type="entry name" value="GH43_Bt3655-like"/>
    <property type="match status" value="1"/>
</dbReference>
<keyword evidence="4" id="KW-0119">Carbohydrate metabolism</keyword>
<feature type="active site" description="Proton donor" evidence="6">
    <location>
        <position position="598"/>
    </location>
</feature>
<dbReference type="PROSITE" id="PS51257">
    <property type="entry name" value="PROKAR_LIPOPROTEIN"/>
    <property type="match status" value="1"/>
</dbReference>
<feature type="site" description="Important for catalytic activity, responsible for pKa modulation of the active site Glu and correct orientation of both the proton donor and substrate" evidence="7">
    <location>
        <position position="548"/>
    </location>
</feature>
<dbReference type="PANTHER" id="PTHR43772:SF2">
    <property type="entry name" value="PUTATIVE (AFU_ORTHOLOGUE AFUA_2G04480)-RELATED"/>
    <property type="match status" value="1"/>
</dbReference>
<evidence type="ECO:0000256" key="8">
    <source>
        <dbReference type="SAM" id="SignalP"/>
    </source>
</evidence>
<keyword evidence="3 9" id="KW-0378">Hydrolase</keyword>
<keyword evidence="8" id="KW-0732">Signal</keyword>
<dbReference type="PANTHER" id="PTHR43772">
    <property type="entry name" value="ENDO-1,4-BETA-XYLANASE"/>
    <property type="match status" value="1"/>
</dbReference>
<dbReference type="EMBL" id="QPIZ01000002">
    <property type="protein sequence ID" value="RCW38884.1"/>
    <property type="molecule type" value="Genomic_DNA"/>
</dbReference>
<dbReference type="CDD" id="cd18828">
    <property type="entry name" value="GH43_BT3675-like"/>
    <property type="match status" value="1"/>
</dbReference>
<sequence length="719" mass="81840">MRITKVFKKLWLAFIVPLTGITISLAGCSSQNNYEAYLFAYFTGNGPGEESIRFALSPDGYNYRALNDNMPVIDSKKISRSGGVRDPHLLRGEDGKHFYMVATDLYVPDMGWNNYALILMKSEDLIHWESSVINIPETYPEVFGNVDRVWAPQTIYDEQQGKYMVYFSMKEQENHPDIIYYAYANDDFTALETEPKQLFFHPEGKSCIDGDIVKKNGKFHLFFKTEGHGNGIKKAVSDKLTEGYSMQDEYLQQTTDAVEGSGTFKLIGQDKYILMYDVYMKGKYQFTESTDLEHFKVVDEQISMDFHPRHGSVLPITGDEYQLLMDKWGGVEMFGIEKTESPYVKSNNVVFDHEAGEIFLPVKSSTDLSNLDPQFSSAFEARISPEGPQDFSQGPVVYEVEVPQIGSLKYKVTAAIHRNPVLEGYYADPEIIYSQRDEKYYLYPTSDGHHGWSGDYFEAFSSTNLVDWENEGVILDLKTDVPWGPRNAWAPTAIERKVDGNYKYFYYFTAAQKIGVAVSDNPQGPFIDSGKPLVNWKPEGVSGGQEIDPDVFFDPQSQNYFLFWGNGYLAGARLKDDMVSLDRSTVQVMTPADDTFREGVEVFIRNGKYYFLWSENDTRSPDYRVRYAMADSPMGPLTIPEHNLVIARDDSKEIYGTGHNSVIQKAGSDEWFIVYHRFNRPKGIDMGDSAGFHREVCIDRLEFDEQGLIVPVKPTLEGI</sequence>
<gene>
    <name evidence="9" type="ORF">DFO77_10238</name>
</gene>
<dbReference type="Gene3D" id="2.115.10.20">
    <property type="entry name" value="Glycosyl hydrolase domain, family 43"/>
    <property type="match status" value="2"/>
</dbReference>
<evidence type="ECO:0000256" key="6">
    <source>
        <dbReference type="PIRSR" id="PIRSR606710-1"/>
    </source>
</evidence>
<dbReference type="InterPro" id="IPR006710">
    <property type="entry name" value="Glyco_hydro_43"/>
</dbReference>
<evidence type="ECO:0000256" key="1">
    <source>
        <dbReference type="ARBA" id="ARBA00009865"/>
    </source>
</evidence>
<keyword evidence="5" id="KW-0326">Glycosidase</keyword>
<dbReference type="OrthoDB" id="9763933at2"/>
<accession>A0A2T0XIU7</accession>
<reference evidence="9 10" key="1">
    <citation type="submission" date="2018-07" db="EMBL/GenBank/DDBJ databases">
        <title>Freshwater and sediment microbial communities from various areas in North America, analyzing microbe dynamics in response to fracking.</title>
        <authorList>
            <person name="Lamendella R."/>
        </authorList>
    </citation>
    <scope>NUCLEOTIDE SEQUENCE [LARGE SCALE GENOMIC DNA]</scope>
    <source>
        <strain evidence="9 10">160A</strain>
    </source>
</reference>
<evidence type="ECO:0000256" key="4">
    <source>
        <dbReference type="ARBA" id="ARBA00023277"/>
    </source>
</evidence>
<comment type="similarity">
    <text evidence="1">Belongs to the glycosyl hydrolase 43 family.</text>
</comment>
<proteinExistence type="inferred from homology"/>
<name>A0A2T0XIU7_9BACT</name>
<dbReference type="InterPro" id="IPR052176">
    <property type="entry name" value="Glycosyl_Hydrlase_43_Enz"/>
</dbReference>
<dbReference type="Gene3D" id="2.60.40.2340">
    <property type="match status" value="1"/>
</dbReference>
<evidence type="ECO:0000313" key="9">
    <source>
        <dbReference type="EMBL" id="RCW38884.1"/>
    </source>
</evidence>